<organism evidence="3 4">
    <name type="scientific">Pannus brasiliensis CCIBt3594</name>
    <dbReference type="NCBI Taxonomy" id="1427578"/>
    <lineage>
        <taxon>Bacteria</taxon>
        <taxon>Bacillati</taxon>
        <taxon>Cyanobacteriota</taxon>
        <taxon>Cyanophyceae</taxon>
        <taxon>Oscillatoriophycideae</taxon>
        <taxon>Chroococcales</taxon>
        <taxon>Microcystaceae</taxon>
        <taxon>Pannus</taxon>
    </lineage>
</organism>
<sequence length="240" mass="24864">MPKILSVLTSVSLATGLLSVVAGSAQAALLIGNIAGVPSSLNFSTTSITAAGSGNNDQRKAVEFTTGGTAQTLTSVQLYLAGYDTADTPVITIFQGTANASVAGTTVTLLAPPNPAPLPNTDPQAGVNTVYEYTAFSPASYTFLPNTQYTLIVAADAGAFNWLRDSLSNVTPTGLATFDRYLFSELGNPFFEDSVLFNNFAINTAPVVPTPEPATVLGLLTVGLLGTVSSSYRKKAENQK</sequence>
<feature type="signal peptide" evidence="1">
    <location>
        <begin position="1"/>
        <end position="27"/>
    </location>
</feature>
<dbReference type="Proteomes" id="UP001328733">
    <property type="component" value="Unassembled WGS sequence"/>
</dbReference>
<evidence type="ECO:0000313" key="4">
    <source>
        <dbReference type="Proteomes" id="UP001328733"/>
    </source>
</evidence>
<feature type="domain" description="Ice-binding protein C-terminal" evidence="2">
    <location>
        <begin position="209"/>
        <end position="234"/>
    </location>
</feature>
<dbReference type="EMBL" id="JBAFSM010000023">
    <property type="protein sequence ID" value="MEG3438072.1"/>
    <property type="molecule type" value="Genomic_DNA"/>
</dbReference>
<proteinExistence type="predicted"/>
<reference evidence="3 4" key="1">
    <citation type="submission" date="2024-01" db="EMBL/GenBank/DDBJ databases">
        <title>Genomic insights into the taxonomy and metabolism of the cyanobacterium Pannus brasiliensis CCIBt3594.</title>
        <authorList>
            <person name="Machado M."/>
            <person name="Botero N.B."/>
            <person name="Andreote A.P.D."/>
            <person name="Feitosa A.M.T."/>
            <person name="Popin R."/>
            <person name="Sivonen K."/>
            <person name="Fiore M.F."/>
        </authorList>
    </citation>
    <scope>NUCLEOTIDE SEQUENCE [LARGE SCALE GENOMIC DNA]</scope>
    <source>
        <strain evidence="3 4">CCIBt3594</strain>
    </source>
</reference>
<dbReference type="InterPro" id="IPR013424">
    <property type="entry name" value="Ice-binding_C"/>
</dbReference>
<dbReference type="NCBIfam" id="NF041539">
    <property type="entry name" value="choice_anch_R"/>
    <property type="match status" value="1"/>
</dbReference>
<evidence type="ECO:0000256" key="1">
    <source>
        <dbReference type="SAM" id="SignalP"/>
    </source>
</evidence>
<keyword evidence="4" id="KW-1185">Reference proteome</keyword>
<dbReference type="RefSeq" id="WP_332865555.1">
    <property type="nucleotide sequence ID" value="NZ_JBAFSM010000023.1"/>
</dbReference>
<evidence type="ECO:0000313" key="3">
    <source>
        <dbReference type="EMBL" id="MEG3438072.1"/>
    </source>
</evidence>
<accession>A0AAW9QUQ9</accession>
<dbReference type="Pfam" id="PF07589">
    <property type="entry name" value="PEP-CTERM"/>
    <property type="match status" value="1"/>
</dbReference>
<gene>
    <name evidence="3" type="ORF">V0288_13170</name>
</gene>
<dbReference type="NCBIfam" id="TIGR02595">
    <property type="entry name" value="PEP_CTERM"/>
    <property type="match status" value="1"/>
</dbReference>
<evidence type="ECO:0000259" key="2">
    <source>
        <dbReference type="Pfam" id="PF07589"/>
    </source>
</evidence>
<comment type="caution">
    <text evidence="3">The sequence shown here is derived from an EMBL/GenBank/DDBJ whole genome shotgun (WGS) entry which is preliminary data.</text>
</comment>
<dbReference type="AlphaFoldDB" id="A0AAW9QUQ9"/>
<name>A0AAW9QUQ9_9CHRO</name>
<keyword evidence="1" id="KW-0732">Signal</keyword>
<protein>
    <submittedName>
        <fullName evidence="3">Choice-of-anchor R domain-containing protein</fullName>
    </submittedName>
</protein>
<feature type="chain" id="PRO_5043589323" evidence="1">
    <location>
        <begin position="28"/>
        <end position="240"/>
    </location>
</feature>